<name>A0ABZ0S4R4_9GAMM</name>
<feature type="compositionally biased region" description="Basic and acidic residues" evidence="1">
    <location>
        <begin position="316"/>
        <end position="356"/>
    </location>
</feature>
<dbReference type="Pfam" id="PF12784">
    <property type="entry name" value="PDDEXK_2"/>
    <property type="match status" value="1"/>
</dbReference>
<evidence type="ECO:0000313" key="3">
    <source>
        <dbReference type="Proteomes" id="UP001432180"/>
    </source>
</evidence>
<keyword evidence="3" id="KW-1185">Reference proteome</keyword>
<dbReference type="InterPro" id="IPR010106">
    <property type="entry name" value="RpnA"/>
</dbReference>
<feature type="compositionally biased region" description="Basic and acidic residues" evidence="1">
    <location>
        <begin position="273"/>
        <end position="293"/>
    </location>
</feature>
<accession>A0ABZ0S4R4</accession>
<dbReference type="Proteomes" id="UP001432180">
    <property type="component" value="Chromosome"/>
</dbReference>
<evidence type="ECO:0000256" key="1">
    <source>
        <dbReference type="SAM" id="MobiDB-lite"/>
    </source>
</evidence>
<dbReference type="RefSeq" id="WP_328985792.1">
    <property type="nucleotide sequence ID" value="NZ_CP121472.1"/>
</dbReference>
<dbReference type="PANTHER" id="PTHR41317">
    <property type="entry name" value="PD-(D_E)XK NUCLEASE FAMILY TRANSPOSASE"/>
    <property type="match status" value="1"/>
</dbReference>
<reference evidence="2 3" key="1">
    <citation type="journal article" date="2023" name="Microorganisms">
        <title>Thiorhodovibrio frisius and Trv. litoralis spp. nov., Two Novel Members from a Clade of Fastidious Purple Sulfur Bacteria That Exhibit Unique Red-Shifted Light-Harvesting Capabilities.</title>
        <authorList>
            <person name="Methner A."/>
            <person name="Kuzyk S.B."/>
            <person name="Petersen J."/>
            <person name="Bauer S."/>
            <person name="Brinkmann H."/>
            <person name="Sichau K."/>
            <person name="Wanner G."/>
            <person name="Wolf J."/>
            <person name="Neumann-Schaal M."/>
            <person name="Henke P."/>
            <person name="Tank M."/>
            <person name="Sproer C."/>
            <person name="Bunk B."/>
            <person name="Overmann J."/>
        </authorList>
    </citation>
    <scope>NUCLEOTIDE SEQUENCE [LARGE SCALE GENOMIC DNA]</scope>
    <source>
        <strain evidence="2 3">DSM 6702</strain>
    </source>
</reference>
<dbReference type="EMBL" id="CP121472">
    <property type="protein sequence ID" value="WPL15206.1"/>
    <property type="molecule type" value="Genomic_DNA"/>
</dbReference>
<dbReference type="PANTHER" id="PTHR41317:SF1">
    <property type="entry name" value="PD-(D_E)XK NUCLEASE FAMILY TRANSPOSASE"/>
    <property type="match status" value="1"/>
</dbReference>
<organism evidence="2 3">
    <name type="scientific">Thiorhodovibrio winogradskyi</name>
    <dbReference type="NCBI Taxonomy" id="77007"/>
    <lineage>
        <taxon>Bacteria</taxon>
        <taxon>Pseudomonadati</taxon>
        <taxon>Pseudomonadota</taxon>
        <taxon>Gammaproteobacteria</taxon>
        <taxon>Chromatiales</taxon>
        <taxon>Chromatiaceae</taxon>
        <taxon>Thiorhodovibrio</taxon>
    </lineage>
</organism>
<sequence>MRHPIDPRIDCVFKALLGTEINRALLLHFLNAMLGAELPAPISGVEILNPYNEREFLDDKLSIVDVKARDDHGGLYQIEIQLLSYRDLPARISYGWADLYSSQLSDGEPYSTLKPTYAIWLLAEDLLPDPDVYLHDFRLRDPQGRSLLNHGGIWLLELNKFHAEWVNTEQERWLKFFKEGVTLDTDALPPWMQTPEMRQAMRTLERFSEKDRAYHAYQARQNYLRQQMSIQQELDERRAEAEQARQFAEQARAAEEQARAAEEQARQFAEQARTAEEQARAAEEQAHAAEEQARQFAEQSRAAEEQARAAEQQARTAEEQARAAEEQARLALEQERVAKEQERAKADQERAEKEAALAELASLKAQMQEQGRTGRPRSTR</sequence>
<feature type="region of interest" description="Disordered" evidence="1">
    <location>
        <begin position="257"/>
        <end position="380"/>
    </location>
</feature>
<evidence type="ECO:0000313" key="2">
    <source>
        <dbReference type="EMBL" id="WPL15206.1"/>
    </source>
</evidence>
<gene>
    <name evidence="2" type="primary">pls</name>
    <name evidence="2" type="ORF">Thiowin_00087</name>
</gene>
<dbReference type="NCBIfam" id="TIGR01784">
    <property type="entry name" value="T_den_put_tspse"/>
    <property type="match status" value="1"/>
</dbReference>
<dbReference type="Gene3D" id="6.10.250.1010">
    <property type="match status" value="1"/>
</dbReference>
<protein>
    <submittedName>
        <fullName evidence="2">Plasmin-sensitive surface protein</fullName>
    </submittedName>
</protein>
<proteinExistence type="predicted"/>